<evidence type="ECO:0000313" key="1">
    <source>
        <dbReference type="EMBL" id="MCB2380575.1"/>
    </source>
</evidence>
<dbReference type="EMBL" id="JAJADQ010000033">
    <property type="protein sequence ID" value="MCB2380575.1"/>
    <property type="molecule type" value="Genomic_DNA"/>
</dbReference>
<feature type="non-terminal residue" evidence="1">
    <location>
        <position position="199"/>
    </location>
</feature>
<gene>
    <name evidence="1" type="ORF">LGH70_23490</name>
</gene>
<comment type="caution">
    <text evidence="1">The sequence shown here is derived from an EMBL/GenBank/DDBJ whole genome shotgun (WGS) entry which is preliminary data.</text>
</comment>
<reference evidence="1" key="1">
    <citation type="submission" date="2021-10" db="EMBL/GenBank/DDBJ databases">
        <authorList>
            <person name="Dean J.D."/>
            <person name="Kim M.K."/>
            <person name="Newey C.N."/>
            <person name="Stoker T.S."/>
            <person name="Thompson D.W."/>
            <person name="Grose J.H."/>
        </authorList>
    </citation>
    <scope>NUCLEOTIDE SEQUENCE</scope>
    <source>
        <strain evidence="1">BT635</strain>
    </source>
</reference>
<name>A0ABS8AJU3_9BACT</name>
<feature type="non-terminal residue" evidence="1">
    <location>
        <position position="1"/>
    </location>
</feature>
<protein>
    <recommendedName>
        <fullName evidence="3">Peptidase S74 domain-containing protein</fullName>
    </recommendedName>
</protein>
<evidence type="ECO:0000313" key="2">
    <source>
        <dbReference type="Proteomes" id="UP001165297"/>
    </source>
</evidence>
<sequence length="199" mass="21254">SLGIGSAYSTNLWSSSYVGFNLSKQNYWTSTWKTYSDGGNNGAAAIVGGIGGSLMFLTLPTANAGAGGQTISDANMPGLIRMSLSPDGRLQIGNKLSTGVHADAKLSVYGKVTATSLYILADTPGNWADYVFEKDYKLTPLPELEAYVTQNKHLPEIPTTAEVTANGANLGEMNVLLLKKVEELTLHLIDLNKQVQQLK</sequence>
<keyword evidence="2" id="KW-1185">Reference proteome</keyword>
<organism evidence="1 2">
    <name type="scientific">Hymenobacter nitidus</name>
    <dbReference type="NCBI Taxonomy" id="2880929"/>
    <lineage>
        <taxon>Bacteria</taxon>
        <taxon>Pseudomonadati</taxon>
        <taxon>Bacteroidota</taxon>
        <taxon>Cytophagia</taxon>
        <taxon>Cytophagales</taxon>
        <taxon>Hymenobacteraceae</taxon>
        <taxon>Hymenobacter</taxon>
    </lineage>
</organism>
<dbReference type="Proteomes" id="UP001165297">
    <property type="component" value="Unassembled WGS sequence"/>
</dbReference>
<evidence type="ECO:0008006" key="3">
    <source>
        <dbReference type="Google" id="ProtNLM"/>
    </source>
</evidence>
<accession>A0ABS8AJU3</accession>
<proteinExistence type="predicted"/>